<dbReference type="Proteomes" id="UP000237990">
    <property type="component" value="Chromosome"/>
</dbReference>
<dbReference type="NCBIfam" id="NF045726">
    <property type="entry name" value="XXplasma_LP"/>
    <property type="match status" value="1"/>
</dbReference>
<dbReference type="PROSITE" id="PS51257">
    <property type="entry name" value="PROKAR_LIPOPROTEIN"/>
    <property type="match status" value="1"/>
</dbReference>
<feature type="chain" id="PRO_5042022297" description="Spiralin" evidence="1">
    <location>
        <begin position="21"/>
        <end position="300"/>
    </location>
</feature>
<evidence type="ECO:0008006" key="4">
    <source>
        <dbReference type="Google" id="ProtNLM"/>
    </source>
</evidence>
<feature type="signal peptide" evidence="1">
    <location>
        <begin position="1"/>
        <end position="20"/>
    </location>
</feature>
<dbReference type="AlphaFoldDB" id="A0AAD0HS28"/>
<dbReference type="InterPro" id="IPR054816">
    <property type="entry name" value="Lipoprotein_mollicutes-type_CS"/>
</dbReference>
<reference evidence="2 3" key="1">
    <citation type="submission" date="2017-07" db="EMBL/GenBank/DDBJ databases">
        <title>Comparative genomic analysis of Mesoplasma florum.</title>
        <authorList>
            <person name="Baby V."/>
            <person name="Lachance J.-C."/>
            <person name="Gagnon J."/>
            <person name="Lucier J.-F."/>
            <person name="Matteau D."/>
            <person name="Knight T.F."/>
            <person name="Rodrigue S."/>
        </authorList>
    </citation>
    <scope>NUCLEOTIDE SEQUENCE [LARGE SCALE GENOMIC DNA]</scope>
    <source>
        <strain evidence="2 3">W12</strain>
    </source>
</reference>
<dbReference type="EMBL" id="CP022432">
    <property type="protein sequence ID" value="AVN65883.1"/>
    <property type="molecule type" value="Genomic_DNA"/>
</dbReference>
<evidence type="ECO:0000313" key="2">
    <source>
        <dbReference type="EMBL" id="AVN65883.1"/>
    </source>
</evidence>
<gene>
    <name evidence="2" type="ORF">MflW12_4780</name>
</gene>
<name>A0AAD0HS28_MESFO</name>
<proteinExistence type="predicted"/>
<dbReference type="RefSeq" id="WP_106074695.1">
    <property type="nucleotide sequence ID" value="NZ_CP022432.1"/>
</dbReference>
<accession>A0AAD0HS28</accession>
<evidence type="ECO:0000313" key="3">
    <source>
        <dbReference type="Proteomes" id="UP000237990"/>
    </source>
</evidence>
<protein>
    <recommendedName>
        <fullName evidence="4">Spiralin</fullName>
    </recommendedName>
</protein>
<sequence>MKKLLSILGAVGLTATGASVAVSCSNTTDPGDKEVATTGVQALLDAAVKDKEFESDAKAIDALKAVKLTTGLVLDGEPTVKADTAKEATEKTFIVKVKADKGYKLADKSVTSFEVKAIIKESETVTPGEKTELNSTLIQTSAVEVADLSSTTLEADILTALSAANASANLKTAELKVTIAGEEGSKTYTLEPKDENSSYSGSLLLTVTEIVKKTELNSTLIQTSAVEVADLSSTTLEADILTALSAANASANLKTAELKVTIAGEEGSKTYTLEPKDENSSYSGSLLLTVTETVEQQGNE</sequence>
<organism evidence="2 3">
    <name type="scientific">Mesoplasma florum</name>
    <name type="common">Acholeplasma florum</name>
    <dbReference type="NCBI Taxonomy" id="2151"/>
    <lineage>
        <taxon>Bacteria</taxon>
        <taxon>Bacillati</taxon>
        <taxon>Mycoplasmatota</taxon>
        <taxon>Mollicutes</taxon>
        <taxon>Entomoplasmatales</taxon>
        <taxon>Entomoplasmataceae</taxon>
        <taxon>Mesoplasma</taxon>
    </lineage>
</organism>
<evidence type="ECO:0000256" key="1">
    <source>
        <dbReference type="SAM" id="SignalP"/>
    </source>
</evidence>
<dbReference type="NCBIfam" id="NF038029">
    <property type="entry name" value="LP_plasma"/>
    <property type="match status" value="1"/>
</dbReference>
<keyword evidence="1" id="KW-0732">Signal</keyword>